<feature type="compositionally biased region" description="Basic residues" evidence="1">
    <location>
        <begin position="164"/>
        <end position="177"/>
    </location>
</feature>
<accession>A0A4Z2IKX1</accession>
<dbReference type="EMBL" id="SRLO01000079">
    <property type="protein sequence ID" value="TNN77833.1"/>
    <property type="molecule type" value="Genomic_DNA"/>
</dbReference>
<proteinExistence type="predicted"/>
<sequence length="177" mass="19015">MIPGAEFLVEIVPDNFLQQEGTGEVGGRSLQEPPLPAFIVGHVGLDLVVLPLVSDQHAFDSRHLPDTDAHNRLSLHRSPLPQHSEPLPRQPSPQRGGVPGAHSGKGMLCIEVAIFATRAQPNANVPPVRVGVINWLHQGVEEGNYPAGNANANTYASSTPNREKGKRSQRSKISGKL</sequence>
<evidence type="ECO:0000313" key="3">
    <source>
        <dbReference type="Proteomes" id="UP000314294"/>
    </source>
</evidence>
<name>A0A4Z2IKX1_9TELE</name>
<feature type="region of interest" description="Disordered" evidence="1">
    <location>
        <begin position="63"/>
        <end position="102"/>
    </location>
</feature>
<gene>
    <name evidence="2" type="ORF">EYF80_011890</name>
</gene>
<dbReference type="AlphaFoldDB" id="A0A4Z2IKX1"/>
<dbReference type="Proteomes" id="UP000314294">
    <property type="component" value="Unassembled WGS sequence"/>
</dbReference>
<feature type="region of interest" description="Disordered" evidence="1">
    <location>
        <begin position="144"/>
        <end position="177"/>
    </location>
</feature>
<evidence type="ECO:0000256" key="1">
    <source>
        <dbReference type="SAM" id="MobiDB-lite"/>
    </source>
</evidence>
<keyword evidence="3" id="KW-1185">Reference proteome</keyword>
<organism evidence="2 3">
    <name type="scientific">Liparis tanakae</name>
    <name type="common">Tanaka's snailfish</name>
    <dbReference type="NCBI Taxonomy" id="230148"/>
    <lineage>
        <taxon>Eukaryota</taxon>
        <taxon>Metazoa</taxon>
        <taxon>Chordata</taxon>
        <taxon>Craniata</taxon>
        <taxon>Vertebrata</taxon>
        <taxon>Euteleostomi</taxon>
        <taxon>Actinopterygii</taxon>
        <taxon>Neopterygii</taxon>
        <taxon>Teleostei</taxon>
        <taxon>Neoteleostei</taxon>
        <taxon>Acanthomorphata</taxon>
        <taxon>Eupercaria</taxon>
        <taxon>Perciformes</taxon>
        <taxon>Cottioidei</taxon>
        <taxon>Cottales</taxon>
        <taxon>Liparidae</taxon>
        <taxon>Liparis</taxon>
    </lineage>
</organism>
<comment type="caution">
    <text evidence="2">The sequence shown here is derived from an EMBL/GenBank/DDBJ whole genome shotgun (WGS) entry which is preliminary data.</text>
</comment>
<reference evidence="2 3" key="1">
    <citation type="submission" date="2019-03" db="EMBL/GenBank/DDBJ databases">
        <title>First draft genome of Liparis tanakae, snailfish: a comprehensive survey of snailfish specific genes.</title>
        <authorList>
            <person name="Kim W."/>
            <person name="Song I."/>
            <person name="Jeong J.-H."/>
            <person name="Kim D."/>
            <person name="Kim S."/>
            <person name="Ryu S."/>
            <person name="Song J.Y."/>
            <person name="Lee S.K."/>
        </authorList>
    </citation>
    <scope>NUCLEOTIDE SEQUENCE [LARGE SCALE GENOMIC DNA]</scope>
    <source>
        <tissue evidence="2">Muscle</tissue>
    </source>
</reference>
<evidence type="ECO:0000313" key="2">
    <source>
        <dbReference type="EMBL" id="TNN77833.1"/>
    </source>
</evidence>
<feature type="compositionally biased region" description="Polar residues" evidence="1">
    <location>
        <begin position="150"/>
        <end position="160"/>
    </location>
</feature>
<protein>
    <submittedName>
        <fullName evidence="2">Uncharacterized protein</fullName>
    </submittedName>
</protein>